<comment type="caution">
    <text evidence="1">The sequence shown here is derived from an EMBL/GenBank/DDBJ whole genome shotgun (WGS) entry which is preliminary data.</text>
</comment>
<protein>
    <submittedName>
        <fullName evidence="1">Bifunctional adenosylcobinamide kinase/adenosylcobinamide-phosphate guanylyltransferase</fullName>
    </submittedName>
</protein>
<gene>
    <name evidence="1" type="ORF">IAA45_10170</name>
</gene>
<dbReference type="AlphaFoldDB" id="A0A9D1WJ59"/>
<sequence length="126" mass="13950">MELIVGGIFQGQLAYGQELFPDLEWVDGAACSLEDLKSAGGVFDFQELVRRLLEEKELPEDLGDRIYEENPDLIVIANEVGSGVVPVDPLEREFREKTGRICTCLAGHSHRVHRVICGIGKVIKDA</sequence>
<keyword evidence="1" id="KW-0808">Transferase</keyword>
<reference evidence="1" key="2">
    <citation type="submission" date="2021-04" db="EMBL/GenBank/DDBJ databases">
        <authorList>
            <person name="Gilroy R."/>
        </authorList>
    </citation>
    <scope>NUCLEOTIDE SEQUENCE</scope>
    <source>
        <strain evidence="1">ChiSjej1B19-8411</strain>
    </source>
</reference>
<dbReference type="GO" id="GO:0000166">
    <property type="term" value="F:nucleotide binding"/>
    <property type="evidence" value="ECO:0007669"/>
    <property type="project" value="InterPro"/>
</dbReference>
<dbReference type="GO" id="GO:0043752">
    <property type="term" value="F:adenosylcobinamide kinase activity"/>
    <property type="evidence" value="ECO:0007669"/>
    <property type="project" value="InterPro"/>
</dbReference>
<evidence type="ECO:0000313" key="2">
    <source>
        <dbReference type="Proteomes" id="UP000886817"/>
    </source>
</evidence>
<dbReference type="EMBL" id="DXEX01000216">
    <property type="protein sequence ID" value="HIX60060.1"/>
    <property type="molecule type" value="Genomic_DNA"/>
</dbReference>
<organism evidence="1 2">
    <name type="scientific">Candidatus Blautia gallistercoris</name>
    <dbReference type="NCBI Taxonomy" id="2838490"/>
    <lineage>
        <taxon>Bacteria</taxon>
        <taxon>Bacillati</taxon>
        <taxon>Bacillota</taxon>
        <taxon>Clostridia</taxon>
        <taxon>Lachnospirales</taxon>
        <taxon>Lachnospiraceae</taxon>
        <taxon>Blautia</taxon>
    </lineage>
</organism>
<dbReference type="InterPro" id="IPR003203">
    <property type="entry name" value="CobU/CobP"/>
</dbReference>
<dbReference type="Gene3D" id="3.40.50.300">
    <property type="entry name" value="P-loop containing nucleotide triphosphate hydrolases"/>
    <property type="match status" value="1"/>
</dbReference>
<keyword evidence="1" id="KW-0418">Kinase</keyword>
<proteinExistence type="predicted"/>
<dbReference type="Proteomes" id="UP000886817">
    <property type="component" value="Unassembled WGS sequence"/>
</dbReference>
<dbReference type="Pfam" id="PF02283">
    <property type="entry name" value="CobU"/>
    <property type="match status" value="1"/>
</dbReference>
<dbReference type="GO" id="GO:0009236">
    <property type="term" value="P:cobalamin biosynthetic process"/>
    <property type="evidence" value="ECO:0007669"/>
    <property type="project" value="InterPro"/>
</dbReference>
<dbReference type="InterPro" id="IPR027417">
    <property type="entry name" value="P-loop_NTPase"/>
</dbReference>
<keyword evidence="1" id="KW-0548">Nucleotidyltransferase</keyword>
<accession>A0A9D1WJ59</accession>
<reference evidence="1" key="1">
    <citation type="journal article" date="2021" name="PeerJ">
        <title>Extensive microbial diversity within the chicken gut microbiome revealed by metagenomics and culture.</title>
        <authorList>
            <person name="Gilroy R."/>
            <person name="Ravi A."/>
            <person name="Getino M."/>
            <person name="Pursley I."/>
            <person name="Horton D.L."/>
            <person name="Alikhan N.F."/>
            <person name="Baker D."/>
            <person name="Gharbi K."/>
            <person name="Hall N."/>
            <person name="Watson M."/>
            <person name="Adriaenssens E.M."/>
            <person name="Foster-Nyarko E."/>
            <person name="Jarju S."/>
            <person name="Secka A."/>
            <person name="Antonio M."/>
            <person name="Oren A."/>
            <person name="Chaudhuri R.R."/>
            <person name="La Ragione R."/>
            <person name="Hildebrand F."/>
            <person name="Pallen M.J."/>
        </authorList>
    </citation>
    <scope>NUCLEOTIDE SEQUENCE</scope>
    <source>
        <strain evidence="1">ChiSjej1B19-8411</strain>
    </source>
</reference>
<name>A0A9D1WJ59_9FIRM</name>
<dbReference type="SUPFAM" id="SSF52540">
    <property type="entry name" value="P-loop containing nucleoside triphosphate hydrolases"/>
    <property type="match status" value="1"/>
</dbReference>
<dbReference type="GO" id="GO:0016779">
    <property type="term" value="F:nucleotidyltransferase activity"/>
    <property type="evidence" value="ECO:0007669"/>
    <property type="project" value="UniProtKB-KW"/>
</dbReference>
<evidence type="ECO:0000313" key="1">
    <source>
        <dbReference type="EMBL" id="HIX60060.1"/>
    </source>
</evidence>